<proteinExistence type="inferred from homology"/>
<dbReference type="GO" id="GO:0070274">
    <property type="term" value="C:RES complex"/>
    <property type="evidence" value="ECO:0007669"/>
    <property type="project" value="TreeGrafter"/>
</dbReference>
<dbReference type="Proteomes" id="UP000242180">
    <property type="component" value="Unassembled WGS sequence"/>
</dbReference>
<evidence type="ECO:0000256" key="1">
    <source>
        <dbReference type="ARBA" id="ARBA00011069"/>
    </source>
</evidence>
<protein>
    <submittedName>
        <fullName evidence="3">Pre-mRNA-splicing factor of RES complex-domain-containing protein</fullName>
    </submittedName>
</protein>
<name>A0A1X2HP33_SYNRA</name>
<dbReference type="InterPro" id="IPR051112">
    <property type="entry name" value="CWC26_splicing_factor"/>
</dbReference>
<feature type="compositionally biased region" description="Basic residues" evidence="2">
    <location>
        <begin position="43"/>
        <end position="52"/>
    </location>
</feature>
<dbReference type="GO" id="GO:0005684">
    <property type="term" value="C:U2-type spliceosomal complex"/>
    <property type="evidence" value="ECO:0007669"/>
    <property type="project" value="TreeGrafter"/>
</dbReference>
<feature type="compositionally biased region" description="Basic and acidic residues" evidence="2">
    <location>
        <begin position="79"/>
        <end position="93"/>
    </location>
</feature>
<reference evidence="3 4" key="1">
    <citation type="submission" date="2016-07" db="EMBL/GenBank/DDBJ databases">
        <title>Pervasive Adenine N6-methylation of Active Genes in Fungi.</title>
        <authorList>
            <consortium name="DOE Joint Genome Institute"/>
            <person name="Mondo S.J."/>
            <person name="Dannebaum R.O."/>
            <person name="Kuo R.C."/>
            <person name="Labutti K."/>
            <person name="Haridas S."/>
            <person name="Kuo A."/>
            <person name="Salamov A."/>
            <person name="Ahrendt S.R."/>
            <person name="Lipzen A."/>
            <person name="Sullivan W."/>
            <person name="Andreopoulos W.B."/>
            <person name="Clum A."/>
            <person name="Lindquist E."/>
            <person name="Daum C."/>
            <person name="Ramamoorthy G.K."/>
            <person name="Gryganskyi A."/>
            <person name="Culley D."/>
            <person name="Magnuson J.K."/>
            <person name="James T.Y."/>
            <person name="O'Malley M.A."/>
            <person name="Stajich J.E."/>
            <person name="Spatafora J.W."/>
            <person name="Visel A."/>
            <person name="Grigoriev I.V."/>
        </authorList>
    </citation>
    <scope>NUCLEOTIDE SEQUENCE [LARGE SCALE GENOMIC DNA]</scope>
    <source>
        <strain evidence="3 4">NRRL 2496</strain>
    </source>
</reference>
<dbReference type="GO" id="GO:0000398">
    <property type="term" value="P:mRNA splicing, via spliceosome"/>
    <property type="evidence" value="ECO:0007669"/>
    <property type="project" value="TreeGrafter"/>
</dbReference>
<feature type="compositionally biased region" description="Basic and acidic residues" evidence="2">
    <location>
        <begin position="311"/>
        <end position="326"/>
    </location>
</feature>
<dbReference type="PANTHER" id="PTHR31809">
    <property type="entry name" value="BUD13 HOMOLOG"/>
    <property type="match status" value="1"/>
</dbReference>
<feature type="region of interest" description="Disordered" evidence="2">
    <location>
        <begin position="38"/>
        <end position="236"/>
    </location>
</feature>
<gene>
    <name evidence="3" type="ORF">BCR43DRAFT_486465</name>
</gene>
<feature type="region of interest" description="Disordered" evidence="2">
    <location>
        <begin position="254"/>
        <end position="384"/>
    </location>
</feature>
<dbReference type="PANTHER" id="PTHR31809:SF0">
    <property type="entry name" value="BUD13 HOMOLOG"/>
    <property type="match status" value="1"/>
</dbReference>
<comment type="similarity">
    <text evidence="1">Belongs to the CWC26 family.</text>
</comment>
<organism evidence="3 4">
    <name type="scientific">Syncephalastrum racemosum</name>
    <name type="common">Filamentous fungus</name>
    <dbReference type="NCBI Taxonomy" id="13706"/>
    <lineage>
        <taxon>Eukaryota</taxon>
        <taxon>Fungi</taxon>
        <taxon>Fungi incertae sedis</taxon>
        <taxon>Mucoromycota</taxon>
        <taxon>Mucoromycotina</taxon>
        <taxon>Mucoromycetes</taxon>
        <taxon>Mucorales</taxon>
        <taxon>Syncephalastraceae</taxon>
        <taxon>Syncephalastrum</taxon>
    </lineage>
</organism>
<dbReference type="Pfam" id="PF09736">
    <property type="entry name" value="Bud13"/>
    <property type="match status" value="1"/>
</dbReference>
<keyword evidence="4" id="KW-1185">Reference proteome</keyword>
<feature type="compositionally biased region" description="Basic and acidic residues" evidence="2">
    <location>
        <begin position="254"/>
        <end position="294"/>
    </location>
</feature>
<evidence type="ECO:0000313" key="3">
    <source>
        <dbReference type="EMBL" id="ORZ01155.1"/>
    </source>
</evidence>
<accession>A0A1X2HP33</accession>
<dbReference type="AlphaFoldDB" id="A0A1X2HP33"/>
<feature type="compositionally biased region" description="Polar residues" evidence="2">
    <location>
        <begin position="202"/>
        <end position="211"/>
    </location>
</feature>
<feature type="compositionally biased region" description="Low complexity" evidence="2">
    <location>
        <begin position="192"/>
        <end position="201"/>
    </location>
</feature>
<dbReference type="STRING" id="13706.A0A1X2HP33"/>
<dbReference type="InParanoid" id="A0A1X2HP33"/>
<evidence type="ECO:0000256" key="2">
    <source>
        <dbReference type="SAM" id="MobiDB-lite"/>
    </source>
</evidence>
<dbReference type="OrthoDB" id="6022at2759"/>
<dbReference type="InterPro" id="IPR018609">
    <property type="entry name" value="Bud13"/>
</dbReference>
<dbReference type="EMBL" id="MCGN01000002">
    <property type="protein sequence ID" value="ORZ01155.1"/>
    <property type="molecule type" value="Genomic_DNA"/>
</dbReference>
<sequence length="423" mass="47835">MDAEERAENAKRKYLARGPGDAATKAYIASKYLGGVGDEETAKKKKKKKKVKSSIQKGNLGIVDEEDTAWRQVGQTEEDEKRKARKQYEREMQDLAAQNSGGVFHGRRDGWHTIQGGHDEEDDTSALRGQNDDEDDIDERPVIVSEGMDLDEETIGAALRAGEGKSPKLRRPRSFMGEDMQRDTAETQGYVTTTTTNTTNTKSGSTVSSNPGDEPSERGGTEPKMSSGQRAGLLTGDALKQEVARAREAEKQALERLKEHSGKDAETVYRDATGRKIDPKIKKAEEERARKEANEQAAQRMEWGKGLVQRSEAEAKRRQLEEEKHKPMARYADDEELNQELKEQQRWNDPAAGFLTSKSTSKSKRVTRPRYHGPWKPNRFMIPPGYRWDGVDRSNHFEDKFLLRQNAKKARDKEAHAWSIEDM</sequence>
<feature type="compositionally biased region" description="Basic residues" evidence="2">
    <location>
        <begin position="361"/>
        <end position="373"/>
    </location>
</feature>
<evidence type="ECO:0000313" key="4">
    <source>
        <dbReference type="Proteomes" id="UP000242180"/>
    </source>
</evidence>
<comment type="caution">
    <text evidence="3">The sequence shown here is derived from an EMBL/GenBank/DDBJ whole genome shotgun (WGS) entry which is preliminary data.</text>
</comment>
<dbReference type="OMA" id="GDVQRQE"/>
<dbReference type="GO" id="GO:0003723">
    <property type="term" value="F:RNA binding"/>
    <property type="evidence" value="ECO:0007669"/>
    <property type="project" value="TreeGrafter"/>
</dbReference>